<dbReference type="EMBL" id="VBOT01000083">
    <property type="protein sequence ID" value="TMQ51043.1"/>
    <property type="molecule type" value="Genomic_DNA"/>
</dbReference>
<dbReference type="AlphaFoldDB" id="A0A538SI50"/>
<protein>
    <recommendedName>
        <fullName evidence="4">Acyloxyacyl hydrolase</fullName>
    </recommendedName>
</protein>
<evidence type="ECO:0000313" key="2">
    <source>
        <dbReference type="EMBL" id="TMQ51043.1"/>
    </source>
</evidence>
<feature type="chain" id="PRO_5022136602" description="Acyloxyacyl hydrolase" evidence="1">
    <location>
        <begin position="22"/>
        <end position="167"/>
    </location>
</feature>
<reference evidence="2 3" key="1">
    <citation type="journal article" date="2019" name="Nat. Microbiol.">
        <title>Mediterranean grassland soil C-N compound turnover is dependent on rainfall and depth, and is mediated by genomically divergent microorganisms.</title>
        <authorList>
            <person name="Diamond S."/>
            <person name="Andeer P.F."/>
            <person name="Li Z."/>
            <person name="Crits-Christoph A."/>
            <person name="Burstein D."/>
            <person name="Anantharaman K."/>
            <person name="Lane K.R."/>
            <person name="Thomas B.C."/>
            <person name="Pan C."/>
            <person name="Northen T.R."/>
            <person name="Banfield J.F."/>
        </authorList>
    </citation>
    <scope>NUCLEOTIDE SEQUENCE [LARGE SCALE GENOMIC DNA]</scope>
    <source>
        <strain evidence="2">WS_3</strain>
    </source>
</reference>
<accession>A0A538SI50</accession>
<keyword evidence="1" id="KW-0732">Signal</keyword>
<organism evidence="2 3">
    <name type="scientific">Eiseniibacteriota bacterium</name>
    <dbReference type="NCBI Taxonomy" id="2212470"/>
    <lineage>
        <taxon>Bacteria</taxon>
        <taxon>Candidatus Eiseniibacteriota</taxon>
    </lineage>
</organism>
<evidence type="ECO:0000256" key="1">
    <source>
        <dbReference type="SAM" id="SignalP"/>
    </source>
</evidence>
<dbReference type="Proteomes" id="UP000320184">
    <property type="component" value="Unassembled WGS sequence"/>
</dbReference>
<comment type="caution">
    <text evidence="2">The sequence shown here is derived from an EMBL/GenBank/DDBJ whole genome shotgun (WGS) entry which is preliminary data.</text>
</comment>
<proteinExistence type="predicted"/>
<feature type="signal peptide" evidence="1">
    <location>
        <begin position="1"/>
        <end position="21"/>
    </location>
</feature>
<sequence length="167" mass="17950">MKRLLPLCTLCILSSAHPVLAAEKSGMELSPLSEPRSAITLGLLQGASLIGFDHERLLTDRVGFQFGAGLLGFDCGLTYHYRPGIRSRHFYLGYWNVGLGVLDAPYAGILGLTHVWRSRGKFTAQLGLGTPLVISDELRDNLGDPSIVALYSIGVCGSPRRAATPSP</sequence>
<evidence type="ECO:0000313" key="3">
    <source>
        <dbReference type="Proteomes" id="UP000320184"/>
    </source>
</evidence>
<gene>
    <name evidence="2" type="ORF">E6K73_06830</name>
</gene>
<name>A0A538SI50_UNCEI</name>
<evidence type="ECO:0008006" key="4">
    <source>
        <dbReference type="Google" id="ProtNLM"/>
    </source>
</evidence>